<keyword evidence="1" id="KW-0472">Membrane</keyword>
<accession>A0A8J8TE38</accession>
<feature type="transmembrane region" description="Helical" evidence="1">
    <location>
        <begin position="44"/>
        <end position="65"/>
    </location>
</feature>
<dbReference type="InterPro" id="IPR055895">
    <property type="entry name" value="DUF7472"/>
</dbReference>
<keyword evidence="1" id="KW-1133">Transmembrane helix</keyword>
<dbReference type="RefSeq" id="WP_142978701.1">
    <property type="nucleotide sequence ID" value="NZ_RKLU01000001.1"/>
</dbReference>
<dbReference type="Proteomes" id="UP000705823">
    <property type="component" value="Unassembled WGS sequence"/>
</dbReference>
<dbReference type="Pfam" id="PF24284">
    <property type="entry name" value="DUF7472"/>
    <property type="match status" value="1"/>
</dbReference>
<sequence length="82" mass="8195">MDIDADLRRKTIVSAAAVGLFLVSLIGIGTVFGGGEGFSSTGGLAIIGALVGFVLLMAAVGAWLARVSNDDAAEAVDSEPTE</sequence>
<reference evidence="2" key="1">
    <citation type="submission" date="2019-02" db="EMBL/GenBank/DDBJ databases">
        <title>Halonotius sp. a new haloarchaeum isolated from saline soil.</title>
        <authorList>
            <person name="Duran-Viseras A."/>
            <person name="Sanchez-Porro C."/>
            <person name="Ventosa A."/>
        </authorList>
    </citation>
    <scope>NUCLEOTIDE SEQUENCE</scope>
    <source>
        <strain evidence="2">F15B</strain>
    </source>
</reference>
<dbReference type="AlphaFoldDB" id="A0A8J8TE38"/>
<feature type="transmembrane region" description="Helical" evidence="1">
    <location>
        <begin position="12"/>
        <end position="32"/>
    </location>
</feature>
<dbReference type="EMBL" id="RKLU01000001">
    <property type="protein sequence ID" value="TQQ83784.1"/>
    <property type="molecule type" value="Genomic_DNA"/>
</dbReference>
<protein>
    <submittedName>
        <fullName evidence="2">Uncharacterized protein</fullName>
    </submittedName>
</protein>
<dbReference type="OrthoDB" id="263502at2157"/>
<evidence type="ECO:0000313" key="2">
    <source>
        <dbReference type="EMBL" id="TQQ83784.1"/>
    </source>
</evidence>
<keyword evidence="1" id="KW-0812">Transmembrane</keyword>
<evidence type="ECO:0000313" key="3">
    <source>
        <dbReference type="Proteomes" id="UP000705823"/>
    </source>
</evidence>
<name>A0A8J8TE38_9EURY</name>
<comment type="caution">
    <text evidence="2">The sequence shown here is derived from an EMBL/GenBank/DDBJ whole genome shotgun (WGS) entry which is preliminary data.</text>
</comment>
<keyword evidence="3" id="KW-1185">Reference proteome</keyword>
<proteinExistence type="predicted"/>
<evidence type="ECO:0000256" key="1">
    <source>
        <dbReference type="SAM" id="Phobius"/>
    </source>
</evidence>
<organism evidence="2 3">
    <name type="scientific">Halonotius terrestris</name>
    <dbReference type="NCBI Taxonomy" id="2487750"/>
    <lineage>
        <taxon>Archaea</taxon>
        <taxon>Methanobacteriati</taxon>
        <taxon>Methanobacteriota</taxon>
        <taxon>Stenosarchaea group</taxon>
        <taxon>Halobacteria</taxon>
        <taxon>Halobacteriales</taxon>
        <taxon>Haloferacaceae</taxon>
        <taxon>Halonotius</taxon>
    </lineage>
</organism>
<gene>
    <name evidence="2" type="ORF">EGH24_03105</name>
</gene>